<comment type="caution">
    <text evidence="2">The sequence shown here is derived from an EMBL/GenBank/DDBJ whole genome shotgun (WGS) entry which is preliminary data.</text>
</comment>
<evidence type="ECO:0000313" key="2">
    <source>
        <dbReference type="EMBL" id="TCI13536.1"/>
    </source>
</evidence>
<dbReference type="RefSeq" id="WP_131149680.1">
    <property type="nucleotide sequence ID" value="NZ_SJTG01000001.1"/>
</dbReference>
<evidence type="ECO:0000313" key="3">
    <source>
        <dbReference type="Proteomes" id="UP000291822"/>
    </source>
</evidence>
<evidence type="ECO:0000256" key="1">
    <source>
        <dbReference type="SAM" id="SignalP"/>
    </source>
</evidence>
<proteinExistence type="predicted"/>
<dbReference type="AlphaFoldDB" id="A0A4R0Z2V8"/>
<keyword evidence="1" id="KW-0732">Signal</keyword>
<feature type="chain" id="PRO_5020940113" description="DUF4168 domain-containing protein" evidence="1">
    <location>
        <begin position="33"/>
        <end position="166"/>
    </location>
</feature>
<feature type="signal peptide" evidence="1">
    <location>
        <begin position="1"/>
        <end position="32"/>
    </location>
</feature>
<organism evidence="2 3">
    <name type="scientific">Dyella soli</name>
    <dbReference type="NCBI Taxonomy" id="522319"/>
    <lineage>
        <taxon>Bacteria</taxon>
        <taxon>Pseudomonadati</taxon>
        <taxon>Pseudomonadota</taxon>
        <taxon>Gammaproteobacteria</taxon>
        <taxon>Lysobacterales</taxon>
        <taxon>Rhodanobacteraceae</taxon>
        <taxon>Dyella</taxon>
    </lineage>
</organism>
<dbReference type="Proteomes" id="UP000291822">
    <property type="component" value="Unassembled WGS sequence"/>
</dbReference>
<gene>
    <name evidence="2" type="ORF">EZM97_09800</name>
</gene>
<sequence>MTTLWPAVRKSFHRLAIAALVAWAMGPAVSFAQSGQPTLPDSDKQAIKDYNLTEDVLTRLAAATKDARQMGIKPQAAPDPSKVHNLDDLANQAIASDPKIGPLIKKYGFTPRDFMIANIALVNAIIVVQSRSNPDMAKSIDQSKVNMNNVVFIEQHQQQIQAMMQQ</sequence>
<evidence type="ECO:0008006" key="4">
    <source>
        <dbReference type="Google" id="ProtNLM"/>
    </source>
</evidence>
<keyword evidence="3" id="KW-1185">Reference proteome</keyword>
<accession>A0A4R0Z2V8</accession>
<protein>
    <recommendedName>
        <fullName evidence="4">DUF4168 domain-containing protein</fullName>
    </recommendedName>
</protein>
<reference evidence="2 3" key="1">
    <citation type="submission" date="2019-02" db="EMBL/GenBank/DDBJ databases">
        <title>Dyella amyloliquefaciens sp. nov., isolated from forest soil.</title>
        <authorList>
            <person name="Gao Z.-H."/>
            <person name="Qiu L.-H."/>
        </authorList>
    </citation>
    <scope>NUCLEOTIDE SEQUENCE [LARGE SCALE GENOMIC DNA]</scope>
    <source>
        <strain evidence="2 3">KACC 12747</strain>
    </source>
</reference>
<name>A0A4R0Z2V8_9GAMM</name>
<dbReference type="EMBL" id="SJTG01000001">
    <property type="protein sequence ID" value="TCI13536.1"/>
    <property type="molecule type" value="Genomic_DNA"/>
</dbReference>